<dbReference type="Gene3D" id="2.60.200.20">
    <property type="match status" value="1"/>
</dbReference>
<evidence type="ECO:0000313" key="5">
    <source>
        <dbReference type="Proteomes" id="UP000734854"/>
    </source>
</evidence>
<evidence type="ECO:0000259" key="3">
    <source>
        <dbReference type="PROSITE" id="PS50006"/>
    </source>
</evidence>
<feature type="region of interest" description="Disordered" evidence="2">
    <location>
        <begin position="629"/>
        <end position="699"/>
    </location>
</feature>
<feature type="region of interest" description="Disordered" evidence="2">
    <location>
        <begin position="1"/>
        <end position="31"/>
    </location>
</feature>
<reference evidence="4 5" key="1">
    <citation type="submission" date="2020-08" db="EMBL/GenBank/DDBJ databases">
        <title>Plant Genome Project.</title>
        <authorList>
            <person name="Zhang R.-G."/>
        </authorList>
    </citation>
    <scope>NUCLEOTIDE SEQUENCE [LARGE SCALE GENOMIC DNA]</scope>
    <source>
        <tissue evidence="4">Rhizome</tissue>
    </source>
</reference>
<feature type="region of interest" description="Disordered" evidence="2">
    <location>
        <begin position="760"/>
        <end position="847"/>
    </location>
</feature>
<accession>A0A8J5HVY7</accession>
<dbReference type="PROSITE" id="PS50006">
    <property type="entry name" value="FHA_DOMAIN"/>
    <property type="match status" value="1"/>
</dbReference>
<protein>
    <recommendedName>
        <fullName evidence="3">FHA domain-containing protein</fullName>
    </recommendedName>
</protein>
<evidence type="ECO:0000256" key="1">
    <source>
        <dbReference type="SAM" id="Coils"/>
    </source>
</evidence>
<dbReference type="InterPro" id="IPR008984">
    <property type="entry name" value="SMAD_FHA_dom_sf"/>
</dbReference>
<feature type="compositionally biased region" description="Polar residues" evidence="2">
    <location>
        <begin position="643"/>
        <end position="653"/>
    </location>
</feature>
<feature type="compositionally biased region" description="Polar residues" evidence="2">
    <location>
        <begin position="674"/>
        <end position="689"/>
    </location>
</feature>
<dbReference type="PANTHER" id="PTHR47458:SF1">
    <property type="entry name" value="SMAD_FHA DOMAIN-CONTAINING PROTEIN"/>
    <property type="match status" value="1"/>
</dbReference>
<feature type="coiled-coil region" evidence="1">
    <location>
        <begin position="244"/>
        <end position="293"/>
    </location>
</feature>
<dbReference type="AlphaFoldDB" id="A0A8J5HVY7"/>
<feature type="domain" description="FHA" evidence="3">
    <location>
        <begin position="80"/>
        <end position="142"/>
    </location>
</feature>
<proteinExistence type="predicted"/>
<feature type="compositionally biased region" description="Low complexity" evidence="2">
    <location>
        <begin position="760"/>
        <end position="769"/>
    </location>
</feature>
<comment type="caution">
    <text evidence="4">The sequence shown here is derived from an EMBL/GenBank/DDBJ whole genome shotgun (WGS) entry which is preliminary data.</text>
</comment>
<evidence type="ECO:0000256" key="2">
    <source>
        <dbReference type="SAM" id="MobiDB-lite"/>
    </source>
</evidence>
<gene>
    <name evidence="4" type="ORF">ZIOFF_014266</name>
</gene>
<name>A0A8J5HVY7_ZINOF</name>
<dbReference type="EMBL" id="JACMSC010000004">
    <property type="protein sequence ID" value="KAG6524358.1"/>
    <property type="molecule type" value="Genomic_DNA"/>
</dbReference>
<feature type="coiled-coil region" evidence="1">
    <location>
        <begin position="322"/>
        <end position="463"/>
    </location>
</feature>
<dbReference type="PANTHER" id="PTHR47458">
    <property type="entry name" value="SMAD/FHA DOMAIN-CONTAINING PROTEIN"/>
    <property type="match status" value="1"/>
</dbReference>
<dbReference type="Pfam" id="PF00498">
    <property type="entry name" value="FHA"/>
    <property type="match status" value="1"/>
</dbReference>
<dbReference type="SUPFAM" id="SSF49879">
    <property type="entry name" value="SMAD/FHA domain"/>
    <property type="match status" value="1"/>
</dbReference>
<evidence type="ECO:0000313" key="4">
    <source>
        <dbReference type="EMBL" id="KAG6524358.1"/>
    </source>
</evidence>
<feature type="region of interest" description="Disordered" evidence="2">
    <location>
        <begin position="537"/>
        <end position="575"/>
    </location>
</feature>
<sequence length="926" mass="102570">MAVESPGDAGNKVKASVASGPPVPRPAATPEDEIRAVARKFSDQPVQNPDRGVWAVLTAISKNARQRQQGMNILLSGDEHSLGRCVEDPRYQISTMAVSGSHCKIFRDKVAVGDAEVDPNTSVPVFLKDTSTNGTYLNWTRLRKHSPQTRLQHGDIIAFVAPPNSENSYAFVYREVHRPSFLANGSTLKRKSDELDVDSKRFKGIGIGAPDGPISLDDVRSLQRSNTELRQQLESHVLTIETLKGQSRSQMAHHENELKDLKEIVSKGFHDQIEELKCALNEKHEEINSLSTVSAELRSSVKDLKERLSASVQSRIDADEIIQSQKATISELEARLDEERNQRREEREQAAADLNSAIKRIQLEAQEEIKRQADNYLRQHREQQEVISKLEESEKESRLLVETLRVKLGDARENLVTSEKKVRQLEIQVKDEQLVSMNSQKKSESLEAELKRLRKDIESEKVAREEAWAKVSALELEIAAAIRDLSIEKQRFQGARERIILRETQLRAFYSTTEEISALFAKQQEQLKAMQRTLEDEEHYENSYIETDPVEPNVQDANDASCSEDDDDVSTTEKHDCSLGVSMAVAPEGDPTDTERVMETESQVEDVAAAALLLCSDGLAAGSQSNQRFQADGDAQGGESMSDAETQSSNNSDANRDIDQSNHDGLMLGDGPSTIASMSREQSIKSTIQKGPRLIGPQTDQPTLCERWLRSLIGWSLIGLGTDQETPRPIRLEPDRSRPLTWQTHTWSLASILSEHVAASTSMSTSTSTKGEGGQECVPNTEENRKAEANPMAVPISSVSDAAAEEERSVGGGGDGGEERRGVGEGSGGSERGERRQPMKPTPCAARFPLRKPMSRSIWNRNGEEFKSSVPKFLYLYVPHIVPVHCWRSLTVAPINTVTLRKGEPKGIAIGTIDAGIRSNLSRGLD</sequence>
<dbReference type="Proteomes" id="UP000734854">
    <property type="component" value="Unassembled WGS sequence"/>
</dbReference>
<keyword evidence="1" id="KW-0175">Coiled coil</keyword>
<keyword evidence="5" id="KW-1185">Reference proteome</keyword>
<organism evidence="4 5">
    <name type="scientific">Zingiber officinale</name>
    <name type="common">Ginger</name>
    <name type="synonym">Amomum zingiber</name>
    <dbReference type="NCBI Taxonomy" id="94328"/>
    <lineage>
        <taxon>Eukaryota</taxon>
        <taxon>Viridiplantae</taxon>
        <taxon>Streptophyta</taxon>
        <taxon>Embryophyta</taxon>
        <taxon>Tracheophyta</taxon>
        <taxon>Spermatophyta</taxon>
        <taxon>Magnoliopsida</taxon>
        <taxon>Liliopsida</taxon>
        <taxon>Zingiberales</taxon>
        <taxon>Zingiberaceae</taxon>
        <taxon>Zingiber</taxon>
    </lineage>
</organism>
<dbReference type="InterPro" id="IPR000253">
    <property type="entry name" value="FHA_dom"/>
</dbReference>